<proteinExistence type="predicted"/>
<dbReference type="Proteomes" id="UP000051565">
    <property type="component" value="Unassembled WGS sequence"/>
</dbReference>
<name>A0A0R2JV97_9LACO</name>
<dbReference type="GeneID" id="61249936"/>
<dbReference type="RefSeq" id="WP_054645898.1">
    <property type="nucleotide sequence ID" value="NZ_FUXS01000002.1"/>
</dbReference>
<reference evidence="1 2" key="1">
    <citation type="journal article" date="2015" name="Genome Announc.">
        <title>Expanding the biotechnology potential of lactobacilli through comparative genomics of 213 strains and associated genera.</title>
        <authorList>
            <person name="Sun Z."/>
            <person name="Harris H.M."/>
            <person name="McCann A."/>
            <person name="Guo C."/>
            <person name="Argimon S."/>
            <person name="Zhang W."/>
            <person name="Yang X."/>
            <person name="Jeffery I.B."/>
            <person name="Cooney J.C."/>
            <person name="Kagawa T.F."/>
            <person name="Liu W."/>
            <person name="Song Y."/>
            <person name="Salvetti E."/>
            <person name="Wrobel A."/>
            <person name="Rasinkangas P."/>
            <person name="Parkhill J."/>
            <person name="Rea M.C."/>
            <person name="O'Sullivan O."/>
            <person name="Ritari J."/>
            <person name="Douillard F.P."/>
            <person name="Paul Ross R."/>
            <person name="Yang R."/>
            <person name="Briner A.E."/>
            <person name="Felis G.E."/>
            <person name="de Vos W.M."/>
            <person name="Barrangou R."/>
            <person name="Klaenhammer T.R."/>
            <person name="Caufield P.W."/>
            <person name="Cui Y."/>
            <person name="Zhang H."/>
            <person name="O'Toole P.W."/>
        </authorList>
    </citation>
    <scope>NUCLEOTIDE SEQUENCE [LARGE SCALE GENOMIC DNA]</scope>
    <source>
        <strain evidence="1 2">DSM 20690</strain>
    </source>
</reference>
<evidence type="ECO:0000313" key="2">
    <source>
        <dbReference type="Proteomes" id="UP000051565"/>
    </source>
</evidence>
<accession>A0A0R2JV97</accession>
<dbReference type="EMBL" id="JQBT01000033">
    <property type="protein sequence ID" value="KRN78650.1"/>
    <property type="molecule type" value="Genomic_DNA"/>
</dbReference>
<dbReference type="PATRIC" id="fig|1122148.6.peg.950"/>
<dbReference type="STRING" id="53444.AYR59_03465"/>
<evidence type="ECO:0000313" key="1">
    <source>
        <dbReference type="EMBL" id="KRN78650.1"/>
    </source>
</evidence>
<sequence>MENKTYSQLLKDAEKIGLTVNKNTADADILGTVTDGLQQGVKATPKADDVVAVRAFTNYISDTGMVISKDWNGSKEHEYKKAADAYNYLITSGLVDDQS</sequence>
<organism evidence="1 2">
    <name type="scientific">Fructilactobacillus lindneri DSM 20690 = JCM 11027</name>
    <dbReference type="NCBI Taxonomy" id="1122148"/>
    <lineage>
        <taxon>Bacteria</taxon>
        <taxon>Bacillati</taxon>
        <taxon>Bacillota</taxon>
        <taxon>Bacilli</taxon>
        <taxon>Lactobacillales</taxon>
        <taxon>Lactobacillaceae</taxon>
        <taxon>Fructilactobacillus</taxon>
    </lineage>
</organism>
<dbReference type="AlphaFoldDB" id="A0A0R2JV97"/>
<keyword evidence="2" id="KW-1185">Reference proteome</keyword>
<protein>
    <submittedName>
        <fullName evidence="1">Uncharacterized protein</fullName>
    </submittedName>
</protein>
<comment type="caution">
    <text evidence="1">The sequence shown here is derived from an EMBL/GenBank/DDBJ whole genome shotgun (WGS) entry which is preliminary data.</text>
</comment>
<gene>
    <name evidence="1" type="ORF">IV52_GL000926</name>
</gene>